<accession>A0A919W6A5</accession>
<name>A0A919W6A5_9ACTN</name>
<protein>
    <submittedName>
        <fullName evidence="1">Uncharacterized protein</fullName>
    </submittedName>
</protein>
<keyword evidence="2" id="KW-1185">Reference proteome</keyword>
<dbReference type="RefSeq" id="WP_213002860.1">
    <property type="nucleotide sequence ID" value="NZ_BAAATW010000006.1"/>
</dbReference>
<organism evidence="1 2">
    <name type="scientific">Winogradskya consettensis</name>
    <dbReference type="NCBI Taxonomy" id="113560"/>
    <lineage>
        <taxon>Bacteria</taxon>
        <taxon>Bacillati</taxon>
        <taxon>Actinomycetota</taxon>
        <taxon>Actinomycetes</taxon>
        <taxon>Micromonosporales</taxon>
        <taxon>Micromonosporaceae</taxon>
        <taxon>Winogradskya</taxon>
    </lineage>
</organism>
<evidence type="ECO:0000313" key="1">
    <source>
        <dbReference type="EMBL" id="GIM82802.1"/>
    </source>
</evidence>
<dbReference type="Proteomes" id="UP000680865">
    <property type="component" value="Unassembled WGS sequence"/>
</dbReference>
<reference evidence="1" key="1">
    <citation type="submission" date="2021-03" db="EMBL/GenBank/DDBJ databases">
        <title>Whole genome shotgun sequence of Actinoplanes consettensis NBRC 14913.</title>
        <authorList>
            <person name="Komaki H."/>
            <person name="Tamura T."/>
        </authorList>
    </citation>
    <scope>NUCLEOTIDE SEQUENCE</scope>
    <source>
        <strain evidence="1">NBRC 14913</strain>
    </source>
</reference>
<sequence>MTAFRCGAEAIQRRGGPVQVPLQPCCVAALLRAARTSEWVRCPFQELLVPTLIMEGSR</sequence>
<proteinExistence type="predicted"/>
<dbReference type="EMBL" id="BOQP01000052">
    <property type="protein sequence ID" value="GIM82802.1"/>
    <property type="molecule type" value="Genomic_DNA"/>
</dbReference>
<dbReference type="AlphaFoldDB" id="A0A919W6A5"/>
<evidence type="ECO:0000313" key="2">
    <source>
        <dbReference type="Proteomes" id="UP000680865"/>
    </source>
</evidence>
<comment type="caution">
    <text evidence="1">The sequence shown here is derived from an EMBL/GenBank/DDBJ whole genome shotgun (WGS) entry which is preliminary data.</text>
</comment>
<gene>
    <name evidence="1" type="ORF">Aco04nite_83340</name>
</gene>